<comment type="pathway">
    <text evidence="1">Carbohydrate metabolism.</text>
</comment>
<proteinExistence type="predicted"/>
<accession>A0A2Z5G1F2</accession>
<keyword evidence="2" id="KW-0808">Transferase</keyword>
<evidence type="ECO:0000313" key="3">
    <source>
        <dbReference type="Proteomes" id="UP000253606"/>
    </source>
</evidence>
<evidence type="ECO:0000313" key="2">
    <source>
        <dbReference type="EMBL" id="AXC12634.1"/>
    </source>
</evidence>
<dbReference type="Gene3D" id="3.20.20.70">
    <property type="entry name" value="Aldolase class I"/>
    <property type="match status" value="1"/>
</dbReference>
<dbReference type="SUPFAM" id="SSF51569">
    <property type="entry name" value="Aldolase"/>
    <property type="match status" value="1"/>
</dbReference>
<dbReference type="InterPro" id="IPR012062">
    <property type="entry name" value="GatZ/KbaZ-like"/>
</dbReference>
<dbReference type="OrthoDB" id="1672942at2"/>
<evidence type="ECO:0000256" key="1">
    <source>
        <dbReference type="ARBA" id="ARBA00005007"/>
    </source>
</evidence>
<dbReference type="PANTHER" id="PTHR32502">
    <property type="entry name" value="N-ACETYLGALACTOSAMINE PERMEASE II COMPONENT-RELATED"/>
    <property type="match status" value="1"/>
</dbReference>
<dbReference type="EMBL" id="CP030840">
    <property type="protein sequence ID" value="AXC12634.1"/>
    <property type="molecule type" value="Genomic_DNA"/>
</dbReference>
<dbReference type="NCBIfam" id="TIGR02810">
    <property type="entry name" value="agaZ_gatZ"/>
    <property type="match status" value="1"/>
</dbReference>
<keyword evidence="2" id="KW-0418">Kinase</keyword>
<dbReference type="Pfam" id="PF08013">
    <property type="entry name" value="GatZ_KbaZ-like"/>
    <property type="match status" value="1"/>
</dbReference>
<dbReference type="GO" id="GO:0016301">
    <property type="term" value="F:kinase activity"/>
    <property type="evidence" value="ECO:0007669"/>
    <property type="project" value="UniProtKB-KW"/>
</dbReference>
<dbReference type="PANTHER" id="PTHR32502:SF2">
    <property type="entry name" value="D-TAGATOSE-1,6-BISPHOSPHATE ALDOLASE SUBUNIT KBAZ"/>
    <property type="match status" value="1"/>
</dbReference>
<dbReference type="GO" id="GO:0005975">
    <property type="term" value="P:carbohydrate metabolic process"/>
    <property type="evidence" value="ECO:0007669"/>
    <property type="project" value="InterPro"/>
</dbReference>
<dbReference type="GO" id="GO:0005886">
    <property type="term" value="C:plasma membrane"/>
    <property type="evidence" value="ECO:0007669"/>
    <property type="project" value="TreeGrafter"/>
</dbReference>
<keyword evidence="3" id="KW-1185">Reference proteome</keyword>
<dbReference type="InterPro" id="IPR050303">
    <property type="entry name" value="GatZ_KbaZ_carbometab"/>
</dbReference>
<dbReference type="KEGG" id="abas:ACPOL_3345"/>
<dbReference type="RefSeq" id="WP_114207792.1">
    <property type="nucleotide sequence ID" value="NZ_CP030840.1"/>
</dbReference>
<dbReference type="GO" id="GO:0009401">
    <property type="term" value="P:phosphoenolpyruvate-dependent sugar phosphotransferase system"/>
    <property type="evidence" value="ECO:0007669"/>
    <property type="project" value="TreeGrafter"/>
</dbReference>
<reference evidence="2 3" key="1">
    <citation type="journal article" date="2018" name="Front. Microbiol.">
        <title>Hydrolytic Capabilities as a Key to Environmental Success: Chitinolytic and Cellulolytic Acidobacteria From Acidic Sub-arctic Soils and Boreal Peatlands.</title>
        <authorList>
            <person name="Belova S.E."/>
            <person name="Ravin N.V."/>
            <person name="Pankratov T.A."/>
            <person name="Rakitin A.L."/>
            <person name="Ivanova A.A."/>
            <person name="Beletsky A.V."/>
            <person name="Mardanov A.V."/>
            <person name="Sinninghe Damste J.S."/>
            <person name="Dedysh S.N."/>
        </authorList>
    </citation>
    <scope>NUCLEOTIDE SEQUENCE [LARGE SCALE GENOMIC DNA]</scope>
    <source>
        <strain evidence="2 3">SBC82</strain>
    </source>
</reference>
<dbReference type="Proteomes" id="UP000253606">
    <property type="component" value="Chromosome"/>
</dbReference>
<organism evidence="2 3">
    <name type="scientific">Acidisarcina polymorpha</name>
    <dbReference type="NCBI Taxonomy" id="2211140"/>
    <lineage>
        <taxon>Bacteria</taxon>
        <taxon>Pseudomonadati</taxon>
        <taxon>Acidobacteriota</taxon>
        <taxon>Terriglobia</taxon>
        <taxon>Terriglobales</taxon>
        <taxon>Acidobacteriaceae</taxon>
        <taxon>Acidisarcina</taxon>
    </lineage>
</organism>
<dbReference type="AlphaFoldDB" id="A0A2Z5G1F2"/>
<dbReference type="Gene3D" id="1.10.400.20">
    <property type="entry name" value="putative tagatose 6-phosphate kinase domain like"/>
    <property type="match status" value="1"/>
</dbReference>
<sequence>MSTELRQLLAERKKPHKWRGIYSVCSAHPYVLRAAMKLAKTKGSPLLIEATSNQVNQFGGYTGMQPTGFVDFVHRLAGQEDFPQGKLILGGDHLGPNPWASQPTAEAMDQAEVMVSAYAAAGFTKIHLDASMPCAGDLTPLPDAVIARRAARLCLAAEKAAGGREPLYIIGTEVPTPGGALEDLGHLKVTTREAALQTLQVHRQIFAESGLEHVWPRVVGMVVQPGVEFNHDSVVFYDPKKAAPLVEWLSDQVGHMVFEAHSTDYQTPAAYENLVRDGFAILKVGPALTFAMREALFALAAIEAELHPSAITLYLPDIVEKAMLRSPGAWQSHYLGSEDEVRLLRRFSYSDRLRYYWADPAIEQAVEALMARLVEQTLPETLISAYLPEQYRRLRLNLFSVTPEALVLDRIVQVLEPYAAACAPVA</sequence>
<name>A0A2Z5G1F2_9BACT</name>
<dbReference type="InterPro" id="IPR013785">
    <property type="entry name" value="Aldolase_TIM"/>
</dbReference>
<protein>
    <submittedName>
        <fullName evidence="2">Tagatose-6-phosphate kinase AgaZ</fullName>
    </submittedName>
</protein>
<dbReference type="PIRSF" id="PIRSF009264">
    <property type="entry name" value="TagBP_ald_AgaZ"/>
    <property type="match status" value="1"/>
</dbReference>
<gene>
    <name evidence="2" type="ORF">ACPOL_3345</name>
</gene>